<evidence type="ECO:0000256" key="3">
    <source>
        <dbReference type="ARBA" id="ARBA00022692"/>
    </source>
</evidence>
<dbReference type="InterPro" id="IPR001640">
    <property type="entry name" value="Lgt"/>
</dbReference>
<evidence type="ECO:0000256" key="2">
    <source>
        <dbReference type="ARBA" id="ARBA00022679"/>
    </source>
</evidence>
<feature type="transmembrane region" description="Helical" evidence="6">
    <location>
        <begin position="6"/>
        <end position="27"/>
    </location>
</feature>
<dbReference type="GO" id="GO:0008961">
    <property type="term" value="F:phosphatidylglycerol-prolipoprotein diacylglyceryl transferase activity"/>
    <property type="evidence" value="ECO:0007669"/>
    <property type="project" value="InterPro"/>
</dbReference>
<keyword evidence="5 6" id="KW-0472">Membrane</keyword>
<evidence type="ECO:0000256" key="4">
    <source>
        <dbReference type="ARBA" id="ARBA00022989"/>
    </source>
</evidence>
<dbReference type="EMBL" id="LAZR01022853">
    <property type="protein sequence ID" value="KKL80444.1"/>
    <property type="molecule type" value="Genomic_DNA"/>
</dbReference>
<dbReference type="GO" id="GO:0005886">
    <property type="term" value="C:plasma membrane"/>
    <property type="evidence" value="ECO:0007669"/>
    <property type="project" value="InterPro"/>
</dbReference>
<dbReference type="GO" id="GO:0042158">
    <property type="term" value="P:lipoprotein biosynthetic process"/>
    <property type="evidence" value="ECO:0007669"/>
    <property type="project" value="InterPro"/>
</dbReference>
<feature type="non-terminal residue" evidence="7">
    <location>
        <position position="1"/>
    </location>
</feature>
<accession>A0A0F9F276</accession>
<evidence type="ECO:0000256" key="1">
    <source>
        <dbReference type="ARBA" id="ARBA00022475"/>
    </source>
</evidence>
<organism evidence="7">
    <name type="scientific">marine sediment metagenome</name>
    <dbReference type="NCBI Taxonomy" id="412755"/>
    <lineage>
        <taxon>unclassified sequences</taxon>
        <taxon>metagenomes</taxon>
        <taxon>ecological metagenomes</taxon>
    </lineage>
</organism>
<keyword evidence="4 6" id="KW-1133">Transmembrane helix</keyword>
<evidence type="ECO:0008006" key="8">
    <source>
        <dbReference type="Google" id="ProtNLM"/>
    </source>
</evidence>
<gene>
    <name evidence="7" type="ORF">LCGC14_2004680</name>
</gene>
<keyword evidence="2" id="KW-0808">Transferase</keyword>
<feature type="transmembrane region" description="Helical" evidence="6">
    <location>
        <begin position="143"/>
        <end position="169"/>
    </location>
</feature>
<dbReference type="NCBIfam" id="TIGR00544">
    <property type="entry name" value="lgt"/>
    <property type="match status" value="1"/>
</dbReference>
<dbReference type="Pfam" id="PF01790">
    <property type="entry name" value="LGT"/>
    <property type="match status" value="1"/>
</dbReference>
<comment type="caution">
    <text evidence="7">The sequence shown here is derived from an EMBL/GenBank/DDBJ whole genome shotgun (WGS) entry which is preliminary data.</text>
</comment>
<keyword evidence="3 6" id="KW-0812">Transmembrane</keyword>
<evidence type="ECO:0000256" key="5">
    <source>
        <dbReference type="ARBA" id="ARBA00023136"/>
    </source>
</evidence>
<evidence type="ECO:0000256" key="6">
    <source>
        <dbReference type="SAM" id="Phobius"/>
    </source>
</evidence>
<evidence type="ECO:0000313" key="7">
    <source>
        <dbReference type="EMBL" id="KKL80444.1"/>
    </source>
</evidence>
<feature type="transmembrane region" description="Helical" evidence="6">
    <location>
        <begin position="114"/>
        <end position="131"/>
    </location>
</feature>
<dbReference type="PANTHER" id="PTHR30589:SF0">
    <property type="entry name" value="PHOSPHATIDYLGLYCEROL--PROLIPOPROTEIN DIACYLGLYCERYL TRANSFERASE"/>
    <property type="match status" value="1"/>
</dbReference>
<dbReference type="PROSITE" id="PS01311">
    <property type="entry name" value="LGT"/>
    <property type="match status" value="1"/>
</dbReference>
<reference evidence="7" key="1">
    <citation type="journal article" date="2015" name="Nature">
        <title>Complex archaea that bridge the gap between prokaryotes and eukaryotes.</title>
        <authorList>
            <person name="Spang A."/>
            <person name="Saw J.H."/>
            <person name="Jorgensen S.L."/>
            <person name="Zaremba-Niedzwiedzka K."/>
            <person name="Martijn J."/>
            <person name="Lind A.E."/>
            <person name="van Eijk R."/>
            <person name="Schleper C."/>
            <person name="Guy L."/>
            <person name="Ettema T.J."/>
        </authorList>
    </citation>
    <scope>NUCLEOTIDE SEQUENCE</scope>
</reference>
<keyword evidence="1" id="KW-1003">Cell membrane</keyword>
<proteinExistence type="predicted"/>
<sequence>GLHSTGISGMSFHGGGVGVFVASLWYLRRKGVRFVDFADFIVPCIPLGYTFGRIGNFINGELYGRVTTSPWGMYFPMDPSGSLRHPSQLYEAMLEGVVLFAVLWALRRKEAFRGMMLPIYLGGYAAARFIVEFFRQPDSHLGLIAGFLSMGQLLSIGMALIAIAAGVYLRRNGK</sequence>
<name>A0A0F9F276_9ZZZZ</name>
<dbReference type="AlphaFoldDB" id="A0A0F9F276"/>
<dbReference type="PANTHER" id="PTHR30589">
    <property type="entry name" value="PROLIPOPROTEIN DIACYLGLYCERYL TRANSFERASE"/>
    <property type="match status" value="1"/>
</dbReference>
<protein>
    <recommendedName>
        <fullName evidence="8">Prolipoprotein diacylglyceryl transferase</fullName>
    </recommendedName>
</protein>